<gene>
    <name evidence="1" type="ORF">MARPO_0047s0073</name>
</gene>
<proteinExistence type="predicted"/>
<name>A0A2R6WZ14_MARPO</name>
<evidence type="ECO:0000313" key="1">
    <source>
        <dbReference type="EMBL" id="PTQ39093.1"/>
    </source>
</evidence>
<dbReference type="Proteomes" id="UP000244005">
    <property type="component" value="Unassembled WGS sequence"/>
</dbReference>
<sequence length="79" mass="8910">MPATATGRNARKLRTLTTTFVYQWAGRVGCMLCVLQLAESMLPFWQESWQSSLTRTAESMRFQDLLVTVLRNCVNGGPL</sequence>
<organism evidence="1 2">
    <name type="scientific">Marchantia polymorpha</name>
    <name type="common">Common liverwort</name>
    <name type="synonym">Marchantia aquatica</name>
    <dbReference type="NCBI Taxonomy" id="3197"/>
    <lineage>
        <taxon>Eukaryota</taxon>
        <taxon>Viridiplantae</taxon>
        <taxon>Streptophyta</taxon>
        <taxon>Embryophyta</taxon>
        <taxon>Marchantiophyta</taxon>
        <taxon>Marchantiopsida</taxon>
        <taxon>Marchantiidae</taxon>
        <taxon>Marchantiales</taxon>
        <taxon>Marchantiaceae</taxon>
        <taxon>Marchantia</taxon>
    </lineage>
</organism>
<dbReference type="Gramene" id="Mp6g14190.1">
    <property type="protein sequence ID" value="Mp6g14190.1.cds"/>
    <property type="gene ID" value="Mp6g14190"/>
</dbReference>
<protein>
    <submittedName>
        <fullName evidence="1">Uncharacterized protein</fullName>
    </submittedName>
</protein>
<keyword evidence="2" id="KW-1185">Reference proteome</keyword>
<evidence type="ECO:0000313" key="2">
    <source>
        <dbReference type="Proteomes" id="UP000244005"/>
    </source>
</evidence>
<dbReference type="EMBL" id="KZ772719">
    <property type="protein sequence ID" value="PTQ39093.1"/>
    <property type="molecule type" value="Genomic_DNA"/>
</dbReference>
<dbReference type="AlphaFoldDB" id="A0A2R6WZ14"/>
<reference evidence="2" key="1">
    <citation type="journal article" date="2017" name="Cell">
        <title>Insights into land plant evolution garnered from the Marchantia polymorpha genome.</title>
        <authorList>
            <person name="Bowman J.L."/>
            <person name="Kohchi T."/>
            <person name="Yamato K.T."/>
            <person name="Jenkins J."/>
            <person name="Shu S."/>
            <person name="Ishizaki K."/>
            <person name="Yamaoka S."/>
            <person name="Nishihama R."/>
            <person name="Nakamura Y."/>
            <person name="Berger F."/>
            <person name="Adam C."/>
            <person name="Aki S.S."/>
            <person name="Althoff F."/>
            <person name="Araki T."/>
            <person name="Arteaga-Vazquez M.A."/>
            <person name="Balasubrmanian S."/>
            <person name="Barry K."/>
            <person name="Bauer D."/>
            <person name="Boehm C.R."/>
            <person name="Briginshaw L."/>
            <person name="Caballero-Perez J."/>
            <person name="Catarino B."/>
            <person name="Chen F."/>
            <person name="Chiyoda S."/>
            <person name="Chovatia M."/>
            <person name="Davies K.M."/>
            <person name="Delmans M."/>
            <person name="Demura T."/>
            <person name="Dierschke T."/>
            <person name="Dolan L."/>
            <person name="Dorantes-Acosta A.E."/>
            <person name="Eklund D.M."/>
            <person name="Florent S.N."/>
            <person name="Flores-Sandoval E."/>
            <person name="Fujiyama A."/>
            <person name="Fukuzawa H."/>
            <person name="Galik B."/>
            <person name="Grimanelli D."/>
            <person name="Grimwood J."/>
            <person name="Grossniklaus U."/>
            <person name="Hamada T."/>
            <person name="Haseloff J."/>
            <person name="Hetherington A.J."/>
            <person name="Higo A."/>
            <person name="Hirakawa Y."/>
            <person name="Hundley H.N."/>
            <person name="Ikeda Y."/>
            <person name="Inoue K."/>
            <person name="Inoue S.I."/>
            <person name="Ishida S."/>
            <person name="Jia Q."/>
            <person name="Kakita M."/>
            <person name="Kanazawa T."/>
            <person name="Kawai Y."/>
            <person name="Kawashima T."/>
            <person name="Kennedy M."/>
            <person name="Kinose K."/>
            <person name="Kinoshita T."/>
            <person name="Kohara Y."/>
            <person name="Koide E."/>
            <person name="Komatsu K."/>
            <person name="Kopischke S."/>
            <person name="Kubo M."/>
            <person name="Kyozuka J."/>
            <person name="Lagercrantz U."/>
            <person name="Lin S.S."/>
            <person name="Lindquist E."/>
            <person name="Lipzen A.M."/>
            <person name="Lu C.W."/>
            <person name="De Luna E."/>
            <person name="Martienssen R.A."/>
            <person name="Minamino N."/>
            <person name="Mizutani M."/>
            <person name="Mizutani M."/>
            <person name="Mochizuki N."/>
            <person name="Monte I."/>
            <person name="Mosher R."/>
            <person name="Nagasaki H."/>
            <person name="Nakagami H."/>
            <person name="Naramoto S."/>
            <person name="Nishitani K."/>
            <person name="Ohtani M."/>
            <person name="Okamoto T."/>
            <person name="Okumura M."/>
            <person name="Phillips J."/>
            <person name="Pollak B."/>
            <person name="Reinders A."/>
            <person name="Rovekamp M."/>
            <person name="Sano R."/>
            <person name="Sawa S."/>
            <person name="Schmid M.W."/>
            <person name="Shirakawa M."/>
            <person name="Solano R."/>
            <person name="Spunde A."/>
            <person name="Suetsugu N."/>
            <person name="Sugano S."/>
            <person name="Sugiyama A."/>
            <person name="Sun R."/>
            <person name="Suzuki Y."/>
            <person name="Takenaka M."/>
            <person name="Takezawa D."/>
            <person name="Tomogane H."/>
            <person name="Tsuzuki M."/>
            <person name="Ueda T."/>
            <person name="Umeda M."/>
            <person name="Ward J.M."/>
            <person name="Watanabe Y."/>
            <person name="Yazaki K."/>
            <person name="Yokoyama R."/>
            <person name="Yoshitake Y."/>
            <person name="Yotsui I."/>
            <person name="Zachgo S."/>
            <person name="Schmutz J."/>
        </authorList>
    </citation>
    <scope>NUCLEOTIDE SEQUENCE [LARGE SCALE GENOMIC DNA]</scope>
    <source>
        <strain evidence="2">Tak-1</strain>
    </source>
</reference>
<accession>A0A2R6WZ14</accession>